<evidence type="ECO:0000313" key="17">
    <source>
        <dbReference type="EMBL" id="RHZ02375.1"/>
    </source>
</evidence>
<keyword evidence="2" id="KW-0808">Transferase</keyword>
<dbReference type="Proteomes" id="UP000266239">
    <property type="component" value="Unassembled WGS sequence"/>
</dbReference>
<feature type="domain" description="N-acetyltransferase" evidence="11">
    <location>
        <begin position="14"/>
        <end position="175"/>
    </location>
</feature>
<dbReference type="Gene3D" id="3.40.630.30">
    <property type="match status" value="1"/>
</dbReference>
<dbReference type="Proteomes" id="UP000286510">
    <property type="component" value="Unassembled WGS sequence"/>
</dbReference>
<dbReference type="EMBL" id="QUTC01008047">
    <property type="protein sequence ID" value="RHY45291.1"/>
    <property type="molecule type" value="Genomic_DNA"/>
</dbReference>
<name>A0A397DQ84_APHAT</name>
<evidence type="ECO:0000313" key="12">
    <source>
        <dbReference type="EMBL" id="RHY10782.1"/>
    </source>
</evidence>
<dbReference type="Proteomes" id="UP000283543">
    <property type="component" value="Unassembled WGS sequence"/>
</dbReference>
<evidence type="ECO:0000313" key="13">
    <source>
        <dbReference type="EMBL" id="RHY45291.1"/>
    </source>
</evidence>
<protein>
    <recommendedName>
        <fullName evidence="8">N-alpha-acetyltransferase 60</fullName>
        <ecNumber evidence="7">2.3.1.259</ecNumber>
        <ecNumber evidence="1">2.3.1.48</ecNumber>
    </recommendedName>
</protein>
<dbReference type="EMBL" id="QUTA01006528">
    <property type="protein sequence ID" value="RHY10782.1"/>
    <property type="molecule type" value="Genomic_DNA"/>
</dbReference>
<dbReference type="Proteomes" id="UP000266196">
    <property type="component" value="Unassembled WGS sequence"/>
</dbReference>
<dbReference type="AlphaFoldDB" id="A0A397DQ84"/>
<dbReference type="VEuPathDB" id="FungiDB:H257_17189"/>
<evidence type="ECO:0000313" key="14">
    <source>
        <dbReference type="EMBL" id="RHY66237.1"/>
    </source>
</evidence>
<dbReference type="EMBL" id="QUTB01000094">
    <property type="protein sequence ID" value="RHY78339.1"/>
    <property type="molecule type" value="Genomic_DNA"/>
</dbReference>
<evidence type="ECO:0000313" key="22">
    <source>
        <dbReference type="Proteomes" id="UP000283543"/>
    </source>
</evidence>
<evidence type="ECO:0000313" key="23">
    <source>
        <dbReference type="Proteomes" id="UP000286510"/>
    </source>
</evidence>
<dbReference type="EMBL" id="QUTF01023313">
    <property type="protein sequence ID" value="RHY87284.1"/>
    <property type="molecule type" value="Genomic_DNA"/>
</dbReference>
<dbReference type="EMBL" id="QUTE01014400">
    <property type="protein sequence ID" value="RHZ02375.1"/>
    <property type="molecule type" value="Genomic_DNA"/>
</dbReference>
<proteinExistence type="inferred from homology"/>
<evidence type="ECO:0000256" key="4">
    <source>
        <dbReference type="ARBA" id="ARBA00022853"/>
    </source>
</evidence>
<evidence type="ECO:0000313" key="21">
    <source>
        <dbReference type="Proteomes" id="UP000266643"/>
    </source>
</evidence>
<dbReference type="InterPro" id="IPR045141">
    <property type="entry name" value="NAA60-like"/>
</dbReference>
<sequence length="249" mass="28338">MQGTHRIPDAQSAIVLRRIEPRDVAQLQALHEDWFPIRYNESFYQHAGQGMWENGEPLFTQVALCNEDIIGAVTAQIQRCDDTEDKCLIHQSKDTSTTLMYILTLGARQDYRRKGIASVLLTTCINEAKADSSCRALYLHVKADNGQAIRFYEKNGFHRLRFLEGEVGCMLLLGQVNNCCILVADYYFISGHNHHAYLYILYVNGGAAPHKWLDLISRPLYMLVEFWTKLFGDGEPKVHGAASNVEYHV</sequence>
<dbReference type="InterPro" id="IPR016181">
    <property type="entry name" value="Acyl_CoA_acyltransferase"/>
</dbReference>
<evidence type="ECO:0000256" key="2">
    <source>
        <dbReference type="ARBA" id="ARBA00022679"/>
    </source>
</evidence>
<comment type="similarity">
    <text evidence="6">Belongs to the acetyltransferase family. NAA60 subfamily.</text>
</comment>
<comment type="catalytic activity">
    <reaction evidence="9">
        <text>L-lysyl-[protein] + acetyl-CoA = N(6)-acetyl-L-lysyl-[protein] + CoA + H(+)</text>
        <dbReference type="Rhea" id="RHEA:45948"/>
        <dbReference type="Rhea" id="RHEA-COMP:9752"/>
        <dbReference type="Rhea" id="RHEA-COMP:10731"/>
        <dbReference type="ChEBI" id="CHEBI:15378"/>
        <dbReference type="ChEBI" id="CHEBI:29969"/>
        <dbReference type="ChEBI" id="CHEBI:57287"/>
        <dbReference type="ChEBI" id="CHEBI:57288"/>
        <dbReference type="ChEBI" id="CHEBI:61930"/>
        <dbReference type="EC" id="2.3.1.48"/>
    </reaction>
</comment>
<dbReference type="PANTHER" id="PTHR14744:SF15">
    <property type="entry name" value="N-ALPHA-ACETYLTRANSFERASE 60"/>
    <property type="match status" value="1"/>
</dbReference>
<comment type="caution">
    <text evidence="14">The sequence shown here is derived from an EMBL/GenBank/DDBJ whole genome shotgun (WGS) entry which is preliminary data.</text>
</comment>
<dbReference type="SUPFAM" id="SSF55729">
    <property type="entry name" value="Acyl-CoA N-acyltransferases (Nat)"/>
    <property type="match status" value="1"/>
</dbReference>
<evidence type="ECO:0000256" key="5">
    <source>
        <dbReference type="ARBA" id="ARBA00023315"/>
    </source>
</evidence>
<evidence type="ECO:0000256" key="10">
    <source>
        <dbReference type="ARBA" id="ARBA00048848"/>
    </source>
</evidence>
<evidence type="ECO:0000256" key="6">
    <source>
        <dbReference type="ARBA" id="ARBA00025774"/>
    </source>
</evidence>
<evidence type="ECO:0000313" key="15">
    <source>
        <dbReference type="EMBL" id="RHY78339.1"/>
    </source>
</evidence>
<evidence type="ECO:0000256" key="8">
    <source>
        <dbReference type="ARBA" id="ARBA00026144"/>
    </source>
</evidence>
<evidence type="ECO:0000256" key="3">
    <source>
        <dbReference type="ARBA" id="ARBA00022829"/>
    </source>
</evidence>
<evidence type="ECO:0000313" key="20">
    <source>
        <dbReference type="Proteomes" id="UP000266239"/>
    </source>
</evidence>
<dbReference type="PANTHER" id="PTHR14744">
    <property type="entry name" value="N-ALPHA-ACETYLTRANSFERASE 60"/>
    <property type="match status" value="1"/>
</dbReference>
<gene>
    <name evidence="12" type="ORF">DYB25_007125</name>
    <name evidence="16" type="ORF">DYB26_012133</name>
    <name evidence="14" type="ORF">DYB30_004464</name>
    <name evidence="17" type="ORF">DYB31_014516</name>
    <name evidence="15" type="ORF">DYB34_001189</name>
    <name evidence="13" type="ORF">DYB38_000802</name>
</gene>
<dbReference type="GO" id="GO:0004402">
    <property type="term" value="F:histone acetyltransferase activity"/>
    <property type="evidence" value="ECO:0007669"/>
    <property type="project" value="TreeGrafter"/>
</dbReference>
<evidence type="ECO:0000256" key="9">
    <source>
        <dbReference type="ARBA" id="ARBA00048017"/>
    </source>
</evidence>
<organism evidence="14 21">
    <name type="scientific">Aphanomyces astaci</name>
    <name type="common">Crayfish plague agent</name>
    <dbReference type="NCBI Taxonomy" id="112090"/>
    <lineage>
        <taxon>Eukaryota</taxon>
        <taxon>Sar</taxon>
        <taxon>Stramenopiles</taxon>
        <taxon>Oomycota</taxon>
        <taxon>Saprolegniomycetes</taxon>
        <taxon>Saprolegniales</taxon>
        <taxon>Verrucalvaceae</taxon>
        <taxon>Aphanomyces</taxon>
    </lineage>
</organism>
<dbReference type="EMBL" id="QUTD01004759">
    <property type="protein sequence ID" value="RHY66237.1"/>
    <property type="molecule type" value="Genomic_DNA"/>
</dbReference>
<reference evidence="18 19" key="1">
    <citation type="submission" date="2018-08" db="EMBL/GenBank/DDBJ databases">
        <title>Aphanomyces genome sequencing and annotation.</title>
        <authorList>
            <person name="Minardi D."/>
            <person name="Oidtmann B."/>
            <person name="Van Der Giezen M."/>
            <person name="Studholme D.J."/>
        </authorList>
    </citation>
    <scope>NUCLEOTIDE SEQUENCE [LARGE SCALE GENOMIC DNA]</scope>
    <source>
        <strain evidence="17 19">197901</strain>
        <strain evidence="14 21">D2</strain>
        <strain evidence="16 23">FDL457</strain>
        <strain evidence="13 18">SA</strain>
        <strain evidence="15 22">Si</strain>
        <strain evidence="12 20">Yx</strain>
    </source>
</reference>
<accession>A0A397DQ84</accession>
<keyword evidence="5" id="KW-0012">Acyltransferase</keyword>
<comment type="catalytic activity">
    <reaction evidence="10">
        <text>N-terminal L-methionyl-[transmembrane protein] + acetyl-CoA = N-terminal N(alpha)-acetyl-L-methionyl-[transmembrane protein] + CoA + H(+)</text>
        <dbReference type="Rhea" id="RHEA:50604"/>
        <dbReference type="Rhea" id="RHEA-COMP:12745"/>
        <dbReference type="Rhea" id="RHEA-COMP:12746"/>
        <dbReference type="ChEBI" id="CHEBI:15378"/>
        <dbReference type="ChEBI" id="CHEBI:57287"/>
        <dbReference type="ChEBI" id="CHEBI:57288"/>
        <dbReference type="ChEBI" id="CHEBI:64731"/>
        <dbReference type="ChEBI" id="CHEBI:133414"/>
        <dbReference type="EC" id="2.3.1.259"/>
    </reaction>
</comment>
<dbReference type="GO" id="GO:0120518">
    <property type="term" value="F:protein N-terminal-methionine acetyltransferase activity"/>
    <property type="evidence" value="ECO:0007669"/>
    <property type="project" value="UniProtKB-EC"/>
</dbReference>
<dbReference type="EC" id="2.3.1.48" evidence="1"/>
<dbReference type="CDD" id="cd04301">
    <property type="entry name" value="NAT_SF"/>
    <property type="match status" value="1"/>
</dbReference>
<evidence type="ECO:0000259" key="11">
    <source>
        <dbReference type="PROSITE" id="PS51186"/>
    </source>
</evidence>
<dbReference type="GO" id="GO:0000139">
    <property type="term" value="C:Golgi membrane"/>
    <property type="evidence" value="ECO:0007669"/>
    <property type="project" value="TreeGrafter"/>
</dbReference>
<evidence type="ECO:0000313" key="16">
    <source>
        <dbReference type="EMBL" id="RHY87284.1"/>
    </source>
</evidence>
<dbReference type="EC" id="2.3.1.259" evidence="7"/>
<keyword evidence="4" id="KW-0156">Chromatin regulator</keyword>
<keyword evidence="3" id="KW-0159">Chromosome partition</keyword>
<dbReference type="PROSITE" id="PS51186">
    <property type="entry name" value="GNAT"/>
    <property type="match status" value="1"/>
</dbReference>
<evidence type="ECO:0000313" key="19">
    <source>
        <dbReference type="Proteomes" id="UP000266196"/>
    </source>
</evidence>
<dbReference type="Proteomes" id="UP000266643">
    <property type="component" value="Unassembled WGS sequence"/>
</dbReference>
<evidence type="ECO:0000256" key="1">
    <source>
        <dbReference type="ARBA" id="ARBA00013184"/>
    </source>
</evidence>
<dbReference type="Proteomes" id="UP000265716">
    <property type="component" value="Unassembled WGS sequence"/>
</dbReference>
<dbReference type="Pfam" id="PF00583">
    <property type="entry name" value="Acetyltransf_1"/>
    <property type="match status" value="1"/>
</dbReference>
<dbReference type="GO" id="GO:0007059">
    <property type="term" value="P:chromosome segregation"/>
    <property type="evidence" value="ECO:0007669"/>
    <property type="project" value="UniProtKB-KW"/>
</dbReference>
<evidence type="ECO:0000256" key="7">
    <source>
        <dbReference type="ARBA" id="ARBA00026111"/>
    </source>
</evidence>
<dbReference type="InterPro" id="IPR000182">
    <property type="entry name" value="GNAT_dom"/>
</dbReference>
<evidence type="ECO:0000313" key="18">
    <source>
        <dbReference type="Proteomes" id="UP000265716"/>
    </source>
</evidence>